<organism evidence="2 3">
    <name type="scientific">Candidatus Ozemobacter sibiricus</name>
    <dbReference type="NCBI Taxonomy" id="2268124"/>
    <lineage>
        <taxon>Bacteria</taxon>
        <taxon>Candidatus Ozemobacteria</taxon>
        <taxon>Candidatus Ozemobacterales</taxon>
        <taxon>Candidatus Ozemobacteraceae</taxon>
        <taxon>Candidatus Ozemobacter</taxon>
    </lineage>
</organism>
<feature type="coiled-coil region" evidence="1">
    <location>
        <begin position="208"/>
        <end position="273"/>
    </location>
</feature>
<name>A0A367ZUQ3_9BACT</name>
<sequence>MAANKIQELVTSFMQMVGITATHEGNGIWRARIPAAERAFFNGFEELSFTFDRAVAEKHRDLELIAEGSYLLKKIVERLVGIPKVSRLFKMGPPELPSTEASRPAELRLITPGKAYYRQQVVFNFKVAFLADDRRERLFSVLADPARHELYLNEGLGGLDPTQFREDPEPGLPIDESGADLLRLYLQACRQLETIIGPEVAERRARNQQRFQAEFERYREFLEEQKRELLKKKENVCFHLYFFQKEEEIDKMIRDLEAEHERKVAELEEKYRLKVEVSLINAIVLCIPTVGAPAAQARKKTREGVPLPLAMMGPARQEVRPAV</sequence>
<comment type="caution">
    <text evidence="2">The sequence shown here is derived from an EMBL/GenBank/DDBJ whole genome shotgun (WGS) entry which is preliminary data.</text>
</comment>
<evidence type="ECO:0000313" key="2">
    <source>
        <dbReference type="EMBL" id="RCK81577.1"/>
    </source>
</evidence>
<evidence type="ECO:0000256" key="1">
    <source>
        <dbReference type="SAM" id="Coils"/>
    </source>
</evidence>
<gene>
    <name evidence="2" type="ORF">OZSIB_0711</name>
</gene>
<dbReference type="EMBL" id="QOQW01000001">
    <property type="protein sequence ID" value="RCK81577.1"/>
    <property type="molecule type" value="Genomic_DNA"/>
</dbReference>
<protein>
    <submittedName>
        <fullName evidence="2">Uncharacterized protein</fullName>
    </submittedName>
</protein>
<keyword evidence="1" id="KW-0175">Coiled coil</keyword>
<dbReference type="AlphaFoldDB" id="A0A367ZUQ3"/>
<reference evidence="2 3" key="1">
    <citation type="submission" date="2018-05" db="EMBL/GenBank/DDBJ databases">
        <title>A metagenomic window into the 2 km-deep terrestrial subsurface aquifer revealed taxonomically and functionally diverse microbial community comprising novel uncultured bacterial lineages.</title>
        <authorList>
            <person name="Kadnikov V.V."/>
            <person name="Mardanov A.V."/>
            <person name="Beletsky A.V."/>
            <person name="Banks D."/>
            <person name="Pimenov N.V."/>
            <person name="Frank Y.A."/>
            <person name="Karnachuk O.V."/>
            <person name="Ravin N.V."/>
        </authorList>
    </citation>
    <scope>NUCLEOTIDE SEQUENCE [LARGE SCALE GENOMIC DNA]</scope>
    <source>
        <strain evidence="2">BY5</strain>
    </source>
</reference>
<proteinExistence type="predicted"/>
<dbReference type="Proteomes" id="UP000252355">
    <property type="component" value="Unassembled WGS sequence"/>
</dbReference>
<accession>A0A367ZUQ3</accession>
<evidence type="ECO:0000313" key="3">
    <source>
        <dbReference type="Proteomes" id="UP000252355"/>
    </source>
</evidence>